<dbReference type="RefSeq" id="XP_030996600.1">
    <property type="nucleotide sequence ID" value="XM_031139472.1"/>
</dbReference>
<gene>
    <name evidence="2" type="ORF">E0L32_004998</name>
</gene>
<dbReference type="OrthoDB" id="5429442at2759"/>
<evidence type="ECO:0000256" key="1">
    <source>
        <dbReference type="SAM" id="MobiDB-lite"/>
    </source>
</evidence>
<organism evidence="2 3">
    <name type="scientific">Thyridium curvatum</name>
    <dbReference type="NCBI Taxonomy" id="1093900"/>
    <lineage>
        <taxon>Eukaryota</taxon>
        <taxon>Fungi</taxon>
        <taxon>Dikarya</taxon>
        <taxon>Ascomycota</taxon>
        <taxon>Pezizomycotina</taxon>
        <taxon>Sordariomycetes</taxon>
        <taxon>Sordariomycetidae</taxon>
        <taxon>Thyridiales</taxon>
        <taxon>Thyridiaceae</taxon>
        <taxon>Thyridium</taxon>
    </lineage>
</organism>
<dbReference type="EMBL" id="SKBQ01000025">
    <property type="protein sequence ID" value="TPX14889.1"/>
    <property type="molecule type" value="Genomic_DNA"/>
</dbReference>
<feature type="compositionally biased region" description="Basic and acidic residues" evidence="1">
    <location>
        <begin position="215"/>
        <end position="225"/>
    </location>
</feature>
<protein>
    <submittedName>
        <fullName evidence="2">Uncharacterized protein</fullName>
    </submittedName>
</protein>
<proteinExistence type="predicted"/>
<reference evidence="2 3" key="1">
    <citation type="submission" date="2019-06" db="EMBL/GenBank/DDBJ databases">
        <title>Draft genome sequence of the filamentous fungus Phialemoniopsis curvata isolated from diesel fuel.</title>
        <authorList>
            <person name="Varaljay V.A."/>
            <person name="Lyon W.J."/>
            <person name="Crouch A.L."/>
            <person name="Drake C.E."/>
            <person name="Hollomon J.M."/>
            <person name="Nadeau L.J."/>
            <person name="Nunn H.S."/>
            <person name="Stevenson B.S."/>
            <person name="Bojanowski C.L."/>
            <person name="Crookes-Goodson W.J."/>
        </authorList>
    </citation>
    <scope>NUCLEOTIDE SEQUENCE [LARGE SCALE GENOMIC DNA]</scope>
    <source>
        <strain evidence="2 3">D216</strain>
    </source>
</reference>
<evidence type="ECO:0000313" key="3">
    <source>
        <dbReference type="Proteomes" id="UP000319257"/>
    </source>
</evidence>
<dbReference type="Proteomes" id="UP000319257">
    <property type="component" value="Unassembled WGS sequence"/>
</dbReference>
<feature type="region of interest" description="Disordered" evidence="1">
    <location>
        <begin position="206"/>
        <end position="225"/>
    </location>
</feature>
<feature type="compositionally biased region" description="Basic and acidic residues" evidence="1">
    <location>
        <begin position="783"/>
        <end position="808"/>
    </location>
</feature>
<dbReference type="AlphaFoldDB" id="A0A507BBW8"/>
<sequence length="949" mass="104860">MAEFNRNRISLNIQGTNGADYYDQICALSQQTINDNFKALFDQRKDLVELWYKDKRGNNGVLDAILDPPQVKLQIGSSDTPELYFEIHIKSGNIRLAADQIQSINNWVITVRSHLFEAQVSPDRAFDEEAAAAASAALDEIKKSHDVDALEAAIKKAQDEAVAAAEKEASAPGGAKKPTPIKPGDYSIHRLFCVVAQGAWSTPVESHSYLPDPEDSTKRVSLKDWRESNRDSTTRLMANAVSKLLSNWAEDNQESAFWNLGLQIRLPVARLVEEQALATCAPTAVRLQNYAYITDDAQLAHFKDVKADKVTSLDSGSQLGHPQNCLVFCEVVKRKLPVGTRLEYGGNLAEPAGGSSKPAIPGTFVLDHRLYFEKKILTSLRELCVKTSVIPVYPNMFTDRGSGEQQFQSRYVVGANPNPASLYPGLPDQVASNPTFDFKWESNGHYAWRRTWAAPGSGQEVKTYTDCNSAPVYRKWTIEAENSVEVDWVPGNDTINVKGSVFYNHWEAYNARGNMNFGWKSEGGDCFWGSFWIKVTWSFEIDLCDKEKSFEMQKEAMRERARYLVKLEESRKNNTPPPPEVPEVPNGVINPVVIGLDPDTSLPRDLRVWGGGGEFVRDKTDTNMRTAVEASLKQGFQTACANLKNVVADAGHFIYPGTRTLVFGNPKLNDFGDILATVDYIDLEEDGLVQVNVGVPKDIETSPSKAADPVIHDSTVTGNPTHITWSPKILWNSSKGTAKLVLQGRNVLPNAMAFEDVAIQLLPTAGEKCLFSGSTFAWQARSELDEKQRIKRQTETAEKDEQAAREGSDSVSASASGPSTSSSNVSGSVWEFSQSLIKEELRVTLEQERKSTIFRIEPVPPIKKTSKTPRFTVPPDGWFSLTLEGPVSGPGDYVLLLDELWNHTDYSMNMKGKRAATSFLKCSLIDGTEGIAFITSQADADKTRGASSS</sequence>
<dbReference type="InParanoid" id="A0A507BBW8"/>
<feature type="compositionally biased region" description="Low complexity" evidence="1">
    <location>
        <begin position="809"/>
        <end position="826"/>
    </location>
</feature>
<feature type="region of interest" description="Disordered" evidence="1">
    <location>
        <begin position="783"/>
        <end position="826"/>
    </location>
</feature>
<keyword evidence="3" id="KW-1185">Reference proteome</keyword>
<evidence type="ECO:0000313" key="2">
    <source>
        <dbReference type="EMBL" id="TPX14889.1"/>
    </source>
</evidence>
<dbReference type="GeneID" id="41972445"/>
<comment type="caution">
    <text evidence="2">The sequence shown here is derived from an EMBL/GenBank/DDBJ whole genome shotgun (WGS) entry which is preliminary data.</text>
</comment>
<accession>A0A507BBW8</accession>
<name>A0A507BBW8_9PEZI</name>